<proteinExistence type="predicted"/>
<keyword evidence="2" id="KW-1185">Reference proteome</keyword>
<evidence type="ECO:0000313" key="1">
    <source>
        <dbReference type="EMBL" id="GGA09697.1"/>
    </source>
</evidence>
<organism evidence="1 2">
    <name type="scientific">Neptunicoccus cionae</name>
    <dbReference type="NCBI Taxonomy" id="2035344"/>
    <lineage>
        <taxon>Bacteria</taxon>
        <taxon>Pseudomonadati</taxon>
        <taxon>Pseudomonadota</taxon>
        <taxon>Alphaproteobacteria</taxon>
        <taxon>Rhodobacterales</taxon>
        <taxon>Paracoccaceae</taxon>
        <taxon>Neptunicoccus</taxon>
    </lineage>
</organism>
<reference evidence="1" key="2">
    <citation type="submission" date="2020-09" db="EMBL/GenBank/DDBJ databases">
        <authorList>
            <person name="Sun Q."/>
            <person name="Zhou Y."/>
        </authorList>
    </citation>
    <scope>NUCLEOTIDE SEQUENCE</scope>
    <source>
        <strain evidence="1">CGMCC 1.15880</strain>
    </source>
</reference>
<evidence type="ECO:0000313" key="2">
    <source>
        <dbReference type="Proteomes" id="UP000628017"/>
    </source>
</evidence>
<dbReference type="Proteomes" id="UP000628017">
    <property type="component" value="Unassembled WGS sequence"/>
</dbReference>
<dbReference type="AlphaFoldDB" id="A0A916VN95"/>
<dbReference type="EMBL" id="BMKA01000001">
    <property type="protein sequence ID" value="GGA09697.1"/>
    <property type="molecule type" value="Genomic_DNA"/>
</dbReference>
<reference evidence="1" key="1">
    <citation type="journal article" date="2014" name="Int. J. Syst. Evol. Microbiol.">
        <title>Complete genome sequence of Corynebacterium casei LMG S-19264T (=DSM 44701T), isolated from a smear-ripened cheese.</title>
        <authorList>
            <consortium name="US DOE Joint Genome Institute (JGI-PGF)"/>
            <person name="Walter F."/>
            <person name="Albersmeier A."/>
            <person name="Kalinowski J."/>
            <person name="Ruckert C."/>
        </authorList>
    </citation>
    <scope>NUCLEOTIDE SEQUENCE</scope>
    <source>
        <strain evidence="1">CGMCC 1.15880</strain>
    </source>
</reference>
<comment type="caution">
    <text evidence="1">The sequence shown here is derived from an EMBL/GenBank/DDBJ whole genome shotgun (WGS) entry which is preliminary data.</text>
</comment>
<name>A0A916VN95_9RHOB</name>
<sequence>MLYRAGKIWSGHKGHGVNAKVGRNGGIRGKAVCQGMCHVSVTRRLEVKGVGAAS</sequence>
<protein>
    <submittedName>
        <fullName evidence="1">Uncharacterized protein</fullName>
    </submittedName>
</protein>
<gene>
    <name evidence="1" type="ORF">GCM10011498_07170</name>
</gene>
<accession>A0A916VN95</accession>